<comment type="function">
    <text evidence="17">Catalyzes the methylation of 5-carboxymethyl uridine to 5-methylcarboxymethyl uridine at the wobble position of the anticodon loop in tRNA via its methyltransferase domain. Catalyzes the last step in the formation of 5-methylcarboxymethyl uridine at the wobble position of the anticodon loop in target tRNA. Has a preference for tRNA(Arg) and tRNA(Glu), and does not bind tRNA(Lys). Binds tRNA and catalyzes the iron and alpha-ketoglutarate dependent hydroxylation of 5-methylcarboxymethyl uridine at the wobble position of the anticodon loop in tRNA via its dioxygenase domain, giving rise to 5-(S)-methoxycarbonylhydroxymethyluridine; has a preference for tRNA(Gly). Required for normal survival after DNA damage. May inhibit apoptosis and promote cell survival and angiogenesis.</text>
</comment>
<keyword evidence="12 20" id="KW-0694">RNA-binding</keyword>
<dbReference type="PROSITE" id="PS51471">
    <property type="entry name" value="FE2OG_OXY"/>
    <property type="match status" value="1"/>
</dbReference>
<dbReference type="GO" id="GO:0005634">
    <property type="term" value="C:nucleus"/>
    <property type="evidence" value="ECO:0007669"/>
    <property type="project" value="UniProtKB-SubCell"/>
</dbReference>
<keyword evidence="13" id="KW-0408">Iron</keyword>
<evidence type="ECO:0000256" key="9">
    <source>
        <dbReference type="ARBA" id="ARBA00022691"/>
    </source>
</evidence>
<evidence type="ECO:0000313" key="23">
    <source>
        <dbReference type="EMBL" id="CAG6757920.1"/>
    </source>
</evidence>
<evidence type="ECO:0000256" key="16">
    <source>
        <dbReference type="ARBA" id="ARBA00034996"/>
    </source>
</evidence>
<evidence type="ECO:0000256" key="6">
    <source>
        <dbReference type="ARBA" id="ARBA00022490"/>
    </source>
</evidence>
<evidence type="ECO:0000256" key="8">
    <source>
        <dbReference type="ARBA" id="ARBA00022679"/>
    </source>
</evidence>
<dbReference type="AlphaFoldDB" id="A0A8D9EN73"/>
<dbReference type="SUPFAM" id="SSF51197">
    <property type="entry name" value="Clavaminate synthase-like"/>
    <property type="match status" value="1"/>
</dbReference>
<dbReference type="SUPFAM" id="SSF53335">
    <property type="entry name" value="S-adenosyl-L-methionine-dependent methyltransferases"/>
    <property type="match status" value="1"/>
</dbReference>
<dbReference type="GO" id="GO:0002098">
    <property type="term" value="P:tRNA wobble uridine modification"/>
    <property type="evidence" value="ECO:0007669"/>
    <property type="project" value="TreeGrafter"/>
</dbReference>
<dbReference type="PANTHER" id="PTHR13069:SF21">
    <property type="entry name" value="ALKYLATED DNA REPAIR PROTEIN ALKB HOMOLOG 8"/>
    <property type="match status" value="1"/>
</dbReference>
<evidence type="ECO:0000256" key="13">
    <source>
        <dbReference type="ARBA" id="ARBA00023004"/>
    </source>
</evidence>
<accession>A0A8D9EN73</accession>
<evidence type="ECO:0000256" key="19">
    <source>
        <dbReference type="ARBA" id="ARBA00049802"/>
    </source>
</evidence>
<evidence type="ECO:0000256" key="12">
    <source>
        <dbReference type="ARBA" id="ARBA00022884"/>
    </source>
</evidence>
<evidence type="ECO:0000256" key="15">
    <source>
        <dbReference type="ARBA" id="ARBA00023268"/>
    </source>
</evidence>
<evidence type="ECO:0000259" key="21">
    <source>
        <dbReference type="PROSITE" id="PS50102"/>
    </source>
</evidence>
<dbReference type="GO" id="GO:0030488">
    <property type="term" value="P:tRNA methylation"/>
    <property type="evidence" value="ECO:0007669"/>
    <property type="project" value="TreeGrafter"/>
</dbReference>
<evidence type="ECO:0000256" key="2">
    <source>
        <dbReference type="ARBA" id="ARBA00004123"/>
    </source>
</evidence>
<keyword evidence="6" id="KW-0963">Cytoplasm</keyword>
<dbReference type="PANTHER" id="PTHR13069">
    <property type="entry name" value="ALKYLATED DNA REPAIR PROTEIN ALKB HOMOLOG 8"/>
    <property type="match status" value="1"/>
</dbReference>
<dbReference type="Gene3D" id="3.30.70.330">
    <property type="match status" value="1"/>
</dbReference>
<dbReference type="GO" id="GO:0106335">
    <property type="term" value="F:tRNA (5-carboxymethyluridine(34)-5-O)-methyltransferase activity"/>
    <property type="evidence" value="ECO:0007669"/>
    <property type="project" value="UniProtKB-EC"/>
</dbReference>
<dbReference type="CDD" id="cd12431">
    <property type="entry name" value="RRM_ALKBH8"/>
    <property type="match status" value="1"/>
</dbReference>
<evidence type="ECO:0000256" key="17">
    <source>
        <dbReference type="ARBA" id="ARBA00045506"/>
    </source>
</evidence>
<proteinExistence type="inferred from homology"/>
<dbReference type="EC" id="2.1.1.229" evidence="5"/>
<keyword evidence="15" id="KW-0511">Multifunctional enzyme</keyword>
<dbReference type="InterPro" id="IPR005123">
    <property type="entry name" value="Oxoglu/Fe-dep_dioxygenase_dom"/>
</dbReference>
<evidence type="ECO:0000256" key="3">
    <source>
        <dbReference type="ARBA" id="ARBA00004496"/>
    </source>
</evidence>
<dbReference type="CDD" id="cd02440">
    <property type="entry name" value="AdoMet_MTases"/>
    <property type="match status" value="1"/>
</dbReference>
<comment type="subcellular location">
    <subcellularLocation>
        <location evidence="3">Cytoplasm</location>
    </subcellularLocation>
    <subcellularLocation>
        <location evidence="2">Nucleus</location>
    </subcellularLocation>
</comment>
<evidence type="ECO:0000256" key="20">
    <source>
        <dbReference type="PROSITE-ProRule" id="PRU00176"/>
    </source>
</evidence>
<comment type="catalytic activity">
    <reaction evidence="16">
        <text>5-(carboxymethyl)uridine(34) in tRNA + S-adenosyl-L-methionine = 5-(2-methoxy-2-oxoethyl)uridine(34) in tRNA + S-adenosyl-L-homocysteine</text>
        <dbReference type="Rhea" id="RHEA:43208"/>
        <dbReference type="Rhea" id="RHEA-COMP:10407"/>
        <dbReference type="Rhea" id="RHEA-COMP:10408"/>
        <dbReference type="ChEBI" id="CHEBI:57856"/>
        <dbReference type="ChEBI" id="CHEBI:59789"/>
        <dbReference type="ChEBI" id="CHEBI:74851"/>
        <dbReference type="ChEBI" id="CHEBI:74882"/>
        <dbReference type="EC" id="2.1.1.229"/>
    </reaction>
</comment>
<dbReference type="SUPFAM" id="SSF54928">
    <property type="entry name" value="RNA-binding domain, RBD"/>
    <property type="match status" value="1"/>
</dbReference>
<protein>
    <recommendedName>
        <fullName evidence="5">tRNA (carboxymethyluridine(34)-5-O)-methyltransferase</fullName>
        <ecNumber evidence="5">2.1.1.229</ecNumber>
    </recommendedName>
    <alternativeName>
        <fullName evidence="18">Alkylated DNA repair protein alkB homolog 8</fullName>
    </alternativeName>
    <alternativeName>
        <fullName evidence="19">S-adenosyl-L-methionine-dependent tRNA methyltransferase ALKBH8</fullName>
    </alternativeName>
</protein>
<dbReference type="InterPro" id="IPR012677">
    <property type="entry name" value="Nucleotide-bd_a/b_plait_sf"/>
</dbReference>
<evidence type="ECO:0000256" key="7">
    <source>
        <dbReference type="ARBA" id="ARBA00022603"/>
    </source>
</evidence>
<comment type="cofactor">
    <cofactor evidence="1">
        <name>Fe(2+)</name>
        <dbReference type="ChEBI" id="CHEBI:29033"/>
    </cofactor>
</comment>
<dbReference type="InterPro" id="IPR027450">
    <property type="entry name" value="AlkB-like"/>
</dbReference>
<dbReference type="Pfam" id="PF13532">
    <property type="entry name" value="2OG-FeII_Oxy_2"/>
    <property type="match status" value="1"/>
</dbReference>
<evidence type="ECO:0000256" key="11">
    <source>
        <dbReference type="ARBA" id="ARBA00022833"/>
    </source>
</evidence>
<evidence type="ECO:0000256" key="1">
    <source>
        <dbReference type="ARBA" id="ARBA00001954"/>
    </source>
</evidence>
<dbReference type="GO" id="GO:0005737">
    <property type="term" value="C:cytoplasm"/>
    <property type="evidence" value="ECO:0007669"/>
    <property type="project" value="UniProtKB-SubCell"/>
</dbReference>
<evidence type="ECO:0000256" key="5">
    <source>
        <dbReference type="ARBA" id="ARBA00012808"/>
    </source>
</evidence>
<dbReference type="GO" id="GO:0046872">
    <property type="term" value="F:metal ion binding"/>
    <property type="evidence" value="ECO:0007669"/>
    <property type="project" value="UniProtKB-KW"/>
</dbReference>
<dbReference type="Pfam" id="PF08241">
    <property type="entry name" value="Methyltransf_11"/>
    <property type="match status" value="1"/>
</dbReference>
<comment type="similarity">
    <text evidence="4">Belongs to the alkB family.</text>
</comment>
<dbReference type="InterPro" id="IPR034256">
    <property type="entry name" value="ALKBH8_RRM"/>
</dbReference>
<evidence type="ECO:0000256" key="4">
    <source>
        <dbReference type="ARBA" id="ARBA00007879"/>
    </source>
</evidence>
<feature type="domain" description="RRM" evidence="21">
    <location>
        <begin position="46"/>
        <end position="123"/>
    </location>
</feature>
<dbReference type="EMBL" id="HBUF01548282">
    <property type="protein sequence ID" value="CAG6757920.1"/>
    <property type="molecule type" value="Transcribed_RNA"/>
</dbReference>
<name>A0A8D9EN73_9HEMI</name>
<keyword evidence="9" id="KW-0949">S-adenosyl-L-methionine</keyword>
<reference evidence="23" key="1">
    <citation type="submission" date="2021-05" db="EMBL/GenBank/DDBJ databases">
        <authorList>
            <person name="Alioto T."/>
            <person name="Alioto T."/>
            <person name="Gomez Garrido J."/>
        </authorList>
    </citation>
    <scope>NUCLEOTIDE SEQUENCE</scope>
</reference>
<evidence type="ECO:0000259" key="22">
    <source>
        <dbReference type="PROSITE" id="PS51471"/>
    </source>
</evidence>
<dbReference type="GO" id="GO:0000049">
    <property type="term" value="F:tRNA binding"/>
    <property type="evidence" value="ECO:0007669"/>
    <property type="project" value="TreeGrafter"/>
</dbReference>
<dbReference type="InterPro" id="IPR029063">
    <property type="entry name" value="SAM-dependent_MTases_sf"/>
</dbReference>
<dbReference type="InterPro" id="IPR035979">
    <property type="entry name" value="RBD_domain_sf"/>
</dbReference>
<keyword evidence="10" id="KW-0479">Metal-binding</keyword>
<keyword evidence="7" id="KW-0489">Methyltransferase</keyword>
<dbReference type="Pfam" id="PF00076">
    <property type="entry name" value="RRM_1"/>
    <property type="match status" value="1"/>
</dbReference>
<keyword evidence="11" id="KW-0862">Zinc</keyword>
<evidence type="ECO:0000256" key="14">
    <source>
        <dbReference type="ARBA" id="ARBA00023242"/>
    </source>
</evidence>
<dbReference type="Gene3D" id="3.40.50.150">
    <property type="entry name" value="Vaccinia Virus protein VP39"/>
    <property type="match status" value="1"/>
</dbReference>
<dbReference type="InterPro" id="IPR051422">
    <property type="entry name" value="AlkB_tRNA_MeTrf/Diox"/>
</dbReference>
<dbReference type="GO" id="GO:0008757">
    <property type="term" value="F:S-adenosylmethionine-dependent methyltransferase activity"/>
    <property type="evidence" value="ECO:0007669"/>
    <property type="project" value="InterPro"/>
</dbReference>
<keyword evidence="14" id="KW-0539">Nucleus</keyword>
<evidence type="ECO:0000256" key="18">
    <source>
        <dbReference type="ARBA" id="ARBA00049786"/>
    </source>
</evidence>
<dbReference type="InterPro" id="IPR037151">
    <property type="entry name" value="AlkB-like_sf"/>
</dbReference>
<feature type="domain" description="Fe2OG dioxygenase" evidence="22">
    <location>
        <begin position="217"/>
        <end position="322"/>
    </location>
</feature>
<dbReference type="Gene3D" id="2.60.120.590">
    <property type="entry name" value="Alpha-ketoglutarate-dependent dioxygenase AlkB-like"/>
    <property type="match status" value="1"/>
</dbReference>
<evidence type="ECO:0000256" key="10">
    <source>
        <dbReference type="ARBA" id="ARBA00022723"/>
    </source>
</evidence>
<dbReference type="InterPro" id="IPR013216">
    <property type="entry name" value="Methyltransf_11"/>
</dbReference>
<organism evidence="23">
    <name type="scientific">Cacopsylla melanoneura</name>
    <dbReference type="NCBI Taxonomy" id="428564"/>
    <lineage>
        <taxon>Eukaryota</taxon>
        <taxon>Metazoa</taxon>
        <taxon>Ecdysozoa</taxon>
        <taxon>Arthropoda</taxon>
        <taxon>Hexapoda</taxon>
        <taxon>Insecta</taxon>
        <taxon>Pterygota</taxon>
        <taxon>Neoptera</taxon>
        <taxon>Paraneoptera</taxon>
        <taxon>Hemiptera</taxon>
        <taxon>Sternorrhyncha</taxon>
        <taxon>Psylloidea</taxon>
        <taxon>Psyllidae</taxon>
        <taxon>Psyllinae</taxon>
        <taxon>Cacopsylla</taxon>
    </lineage>
</organism>
<dbReference type="InterPro" id="IPR000504">
    <property type="entry name" value="RRM_dom"/>
</dbReference>
<sequence length="567" mass="64960">MEESIQFGVVDSLSANKFKRKLERKLNRYEKLFENEKFVTTRNSSETILVCNAGLVNGVAREVIVELFSSFGSLKHVLMVEGKSHCFVQFHSVDCAEKAVHAVQGRITLPQTNGTLYLLYCDKLPESSNDHNKMPPGLILLPEFISDEEETCFSKYMTPTSDTALKHRQVSHYGFEFRYGTNDVDVDHPLETAVPEEFHVLFDRLKERGLLNEHLPYPEQLTINQYLPGQGIPPHVDTHSPFGDVIVSLSLVSDVVMEFRDTNDNHLPVLLPRKSVLLLTQDSRYGWTHGITPRKLDVIQTDAGVTVRPRQLRLSCTFRWIKPVRACDCRFDTLCDIKINHALASQDPSSVERKHVHEVYDAIADHFSDTRHSPWPRVVSFLNSVSDGSLLVDVGCGNGKYFSPTNPNYQIGCDRNSKLASICQGRGFQTLCCDCLYLPFRDSCADAVISIAVVHHLSTPDRRLLAIREIVRILKVNGQALIYVWAKDQCRDKKSNYLRQGSKHKEFDRADVFVPYTDAHNAQTHMRYYHVFEDNELREMCEAMSELRVEEYYYDDGNWCVRFRRIS</sequence>
<keyword evidence="8" id="KW-0808">Transferase</keyword>
<dbReference type="PROSITE" id="PS50102">
    <property type="entry name" value="RRM"/>
    <property type="match status" value="1"/>
</dbReference>